<proteinExistence type="inferred from homology"/>
<name>A0A0C3RTJ5_PHLG1</name>
<dbReference type="GO" id="GO:0043386">
    <property type="term" value="P:mycotoxin biosynthetic process"/>
    <property type="evidence" value="ECO:0007669"/>
    <property type="project" value="InterPro"/>
</dbReference>
<dbReference type="PANTHER" id="PTHR33365">
    <property type="entry name" value="YALI0B05434P"/>
    <property type="match status" value="1"/>
</dbReference>
<evidence type="ECO:0000313" key="3">
    <source>
        <dbReference type="Proteomes" id="UP000053257"/>
    </source>
</evidence>
<comment type="similarity">
    <text evidence="1">Belongs to the ustYa family.</text>
</comment>
<sequence>GLVYLGAHRRPFTLAAVHQLRCLDVLRAELVRGLPADAEPSALARHCLNYVRQMVLCRGDTHLEPYQHPNHIDPIVTDKVYECRDWSVVFDKIRENQAEYARWRDGLDA</sequence>
<keyword evidence="3" id="KW-1185">Reference proteome</keyword>
<dbReference type="STRING" id="745531.A0A0C3RTJ5"/>
<gene>
    <name evidence="2" type="ORF">PHLGIDRAFT_76611</name>
</gene>
<evidence type="ECO:0000256" key="1">
    <source>
        <dbReference type="ARBA" id="ARBA00035112"/>
    </source>
</evidence>
<dbReference type="OrthoDB" id="3687641at2759"/>
<dbReference type="HOGENOM" id="CLU_042941_8_4_1"/>
<organism evidence="2 3">
    <name type="scientific">Phlebiopsis gigantea (strain 11061_1 CR5-6)</name>
    <name type="common">White-rot fungus</name>
    <name type="synonym">Peniophora gigantea</name>
    <dbReference type="NCBI Taxonomy" id="745531"/>
    <lineage>
        <taxon>Eukaryota</taxon>
        <taxon>Fungi</taxon>
        <taxon>Dikarya</taxon>
        <taxon>Basidiomycota</taxon>
        <taxon>Agaricomycotina</taxon>
        <taxon>Agaricomycetes</taxon>
        <taxon>Polyporales</taxon>
        <taxon>Phanerochaetaceae</taxon>
        <taxon>Phlebiopsis</taxon>
    </lineage>
</organism>
<dbReference type="PANTHER" id="PTHR33365:SF13">
    <property type="entry name" value="TAT PATHWAY SIGNAL SEQUENCE"/>
    <property type="match status" value="1"/>
</dbReference>
<dbReference type="InterPro" id="IPR021765">
    <property type="entry name" value="UstYa-like"/>
</dbReference>
<dbReference type="Proteomes" id="UP000053257">
    <property type="component" value="Unassembled WGS sequence"/>
</dbReference>
<protein>
    <submittedName>
        <fullName evidence="2">Uncharacterized protein</fullName>
    </submittedName>
</protein>
<reference evidence="2 3" key="1">
    <citation type="journal article" date="2014" name="PLoS Genet.">
        <title>Analysis of the Phlebiopsis gigantea genome, transcriptome and secretome provides insight into its pioneer colonization strategies of wood.</title>
        <authorList>
            <person name="Hori C."/>
            <person name="Ishida T."/>
            <person name="Igarashi K."/>
            <person name="Samejima M."/>
            <person name="Suzuki H."/>
            <person name="Master E."/>
            <person name="Ferreira P."/>
            <person name="Ruiz-Duenas F.J."/>
            <person name="Held B."/>
            <person name="Canessa P."/>
            <person name="Larrondo L.F."/>
            <person name="Schmoll M."/>
            <person name="Druzhinina I.S."/>
            <person name="Kubicek C.P."/>
            <person name="Gaskell J.A."/>
            <person name="Kersten P."/>
            <person name="St John F."/>
            <person name="Glasner J."/>
            <person name="Sabat G."/>
            <person name="Splinter BonDurant S."/>
            <person name="Syed K."/>
            <person name="Yadav J."/>
            <person name="Mgbeahuruike A.C."/>
            <person name="Kovalchuk A."/>
            <person name="Asiegbu F.O."/>
            <person name="Lackner G."/>
            <person name="Hoffmeister D."/>
            <person name="Rencoret J."/>
            <person name="Gutierrez A."/>
            <person name="Sun H."/>
            <person name="Lindquist E."/>
            <person name="Barry K."/>
            <person name="Riley R."/>
            <person name="Grigoriev I.V."/>
            <person name="Henrissat B."/>
            <person name="Kues U."/>
            <person name="Berka R.M."/>
            <person name="Martinez A.T."/>
            <person name="Covert S.F."/>
            <person name="Blanchette R.A."/>
            <person name="Cullen D."/>
        </authorList>
    </citation>
    <scope>NUCLEOTIDE SEQUENCE [LARGE SCALE GENOMIC DNA]</scope>
    <source>
        <strain evidence="2 3">11061_1 CR5-6</strain>
    </source>
</reference>
<dbReference type="AlphaFoldDB" id="A0A0C3RTJ5"/>
<evidence type="ECO:0000313" key="2">
    <source>
        <dbReference type="EMBL" id="KIP04041.1"/>
    </source>
</evidence>
<feature type="non-terminal residue" evidence="2">
    <location>
        <position position="1"/>
    </location>
</feature>
<accession>A0A0C3RTJ5</accession>
<dbReference type="EMBL" id="KN840589">
    <property type="protein sequence ID" value="KIP04041.1"/>
    <property type="molecule type" value="Genomic_DNA"/>
</dbReference>
<dbReference type="Pfam" id="PF11807">
    <property type="entry name" value="UstYa"/>
    <property type="match status" value="1"/>
</dbReference>